<evidence type="ECO:0000256" key="1">
    <source>
        <dbReference type="SAM" id="SignalP"/>
    </source>
</evidence>
<protein>
    <submittedName>
        <fullName evidence="2">Uncharacterized protein</fullName>
    </submittedName>
</protein>
<name>A0A8K0GKI5_9ROSA</name>
<keyword evidence="1" id="KW-0732">Signal</keyword>
<accession>A0A8K0GKI5</accession>
<dbReference type="Proteomes" id="UP000796880">
    <property type="component" value="Unassembled WGS sequence"/>
</dbReference>
<organism evidence="2 3">
    <name type="scientific">Rhamnella rubrinervis</name>
    <dbReference type="NCBI Taxonomy" id="2594499"/>
    <lineage>
        <taxon>Eukaryota</taxon>
        <taxon>Viridiplantae</taxon>
        <taxon>Streptophyta</taxon>
        <taxon>Embryophyta</taxon>
        <taxon>Tracheophyta</taxon>
        <taxon>Spermatophyta</taxon>
        <taxon>Magnoliopsida</taxon>
        <taxon>eudicotyledons</taxon>
        <taxon>Gunneridae</taxon>
        <taxon>Pentapetalae</taxon>
        <taxon>rosids</taxon>
        <taxon>fabids</taxon>
        <taxon>Rosales</taxon>
        <taxon>Rhamnaceae</taxon>
        <taxon>rhamnoid group</taxon>
        <taxon>Rhamneae</taxon>
        <taxon>Rhamnella</taxon>
    </lineage>
</organism>
<keyword evidence="3" id="KW-1185">Reference proteome</keyword>
<feature type="chain" id="PRO_5035474055" evidence="1">
    <location>
        <begin position="22"/>
        <end position="150"/>
    </location>
</feature>
<dbReference type="EMBL" id="VOIH02000012">
    <property type="protein sequence ID" value="KAF3432612.1"/>
    <property type="molecule type" value="Genomic_DNA"/>
</dbReference>
<evidence type="ECO:0000313" key="2">
    <source>
        <dbReference type="EMBL" id="KAF3432612.1"/>
    </source>
</evidence>
<evidence type="ECO:0000313" key="3">
    <source>
        <dbReference type="Proteomes" id="UP000796880"/>
    </source>
</evidence>
<feature type="signal peptide" evidence="1">
    <location>
        <begin position="1"/>
        <end position="21"/>
    </location>
</feature>
<proteinExistence type="predicted"/>
<sequence length="150" mass="17437">MRLIVFLIFVVLLLCWDDSCTRFYPRLIQESYANIGTKKILWLRLSLLMLVDVRLSSNVLPRANSLNEVCHTDVYLVDKMLHGLQGIEGVPFASMVISHIRSIVRSKRWVKSFCFQVMLAKVFEFFAVDMMEEDINTPRAVDVITKMTLY</sequence>
<reference evidence="2" key="1">
    <citation type="submission" date="2020-03" db="EMBL/GenBank/DDBJ databases">
        <title>A high-quality chromosome-level genome assembly of a woody plant with both climbing and erect habits, Rhamnella rubrinervis.</title>
        <authorList>
            <person name="Lu Z."/>
            <person name="Yang Y."/>
            <person name="Zhu X."/>
            <person name="Sun Y."/>
        </authorList>
    </citation>
    <scope>NUCLEOTIDE SEQUENCE</scope>
    <source>
        <strain evidence="2">BYM</strain>
        <tissue evidence="2">Leaf</tissue>
    </source>
</reference>
<dbReference type="AlphaFoldDB" id="A0A8K0GKI5"/>
<comment type="caution">
    <text evidence="2">The sequence shown here is derived from an EMBL/GenBank/DDBJ whole genome shotgun (WGS) entry which is preliminary data.</text>
</comment>
<gene>
    <name evidence="2" type="ORF">FNV43_RR27352</name>
</gene>
<dbReference type="OrthoDB" id="848707at2759"/>